<accession>A0ABV6DLX7</accession>
<evidence type="ECO:0000256" key="3">
    <source>
        <dbReference type="ARBA" id="ARBA00022475"/>
    </source>
</evidence>
<evidence type="ECO:0000256" key="2">
    <source>
        <dbReference type="ARBA" id="ARBA00022448"/>
    </source>
</evidence>
<feature type="transmembrane region" description="Helical" evidence="7">
    <location>
        <begin position="262"/>
        <end position="282"/>
    </location>
</feature>
<feature type="transmembrane region" description="Helical" evidence="7">
    <location>
        <begin position="73"/>
        <end position="94"/>
    </location>
</feature>
<name>A0ABV6DLX7_9BACL</name>
<keyword evidence="10" id="KW-1185">Reference proteome</keyword>
<feature type="domain" description="ABC transmembrane type-1" evidence="8">
    <location>
        <begin position="67"/>
        <end position="283"/>
    </location>
</feature>
<evidence type="ECO:0000256" key="7">
    <source>
        <dbReference type="RuleBase" id="RU363032"/>
    </source>
</evidence>
<dbReference type="InterPro" id="IPR035906">
    <property type="entry name" value="MetI-like_sf"/>
</dbReference>
<comment type="subcellular location">
    <subcellularLocation>
        <location evidence="1 7">Cell membrane</location>
        <topology evidence="1 7">Multi-pass membrane protein</topology>
    </subcellularLocation>
</comment>
<feature type="transmembrane region" description="Helical" evidence="7">
    <location>
        <begin position="106"/>
        <end position="126"/>
    </location>
</feature>
<comment type="caution">
    <text evidence="9">The sequence shown here is derived from an EMBL/GenBank/DDBJ whole genome shotgun (WGS) entry which is preliminary data.</text>
</comment>
<evidence type="ECO:0000256" key="6">
    <source>
        <dbReference type="ARBA" id="ARBA00023136"/>
    </source>
</evidence>
<feature type="transmembrane region" description="Helical" evidence="7">
    <location>
        <begin position="208"/>
        <end position="228"/>
    </location>
</feature>
<dbReference type="CDD" id="cd06261">
    <property type="entry name" value="TM_PBP2"/>
    <property type="match status" value="1"/>
</dbReference>
<dbReference type="PROSITE" id="PS50928">
    <property type="entry name" value="ABC_TM1"/>
    <property type="match status" value="1"/>
</dbReference>
<keyword evidence="3" id="KW-1003">Cell membrane</keyword>
<organism evidence="9 10">
    <name type="scientific">Paenibacillus chartarius</name>
    <dbReference type="NCBI Taxonomy" id="747481"/>
    <lineage>
        <taxon>Bacteria</taxon>
        <taxon>Bacillati</taxon>
        <taxon>Bacillota</taxon>
        <taxon>Bacilli</taxon>
        <taxon>Bacillales</taxon>
        <taxon>Paenibacillaceae</taxon>
        <taxon>Paenibacillus</taxon>
    </lineage>
</organism>
<keyword evidence="5 7" id="KW-1133">Transmembrane helix</keyword>
<reference evidence="9 10" key="1">
    <citation type="submission" date="2024-09" db="EMBL/GenBank/DDBJ databases">
        <authorList>
            <person name="Sun Q."/>
            <person name="Mori K."/>
        </authorList>
    </citation>
    <scope>NUCLEOTIDE SEQUENCE [LARGE SCALE GENOMIC DNA]</scope>
    <source>
        <strain evidence="9 10">CCM 7759</strain>
    </source>
</reference>
<gene>
    <name evidence="9" type="ORF">ACFFK0_14500</name>
</gene>
<keyword evidence="2 7" id="KW-0813">Transport</keyword>
<evidence type="ECO:0000313" key="10">
    <source>
        <dbReference type="Proteomes" id="UP001589776"/>
    </source>
</evidence>
<keyword evidence="6 7" id="KW-0472">Membrane</keyword>
<dbReference type="Gene3D" id="1.10.3720.10">
    <property type="entry name" value="MetI-like"/>
    <property type="match status" value="1"/>
</dbReference>
<dbReference type="InterPro" id="IPR000515">
    <property type="entry name" value="MetI-like"/>
</dbReference>
<feature type="transmembrane region" description="Helical" evidence="7">
    <location>
        <begin position="12"/>
        <end position="39"/>
    </location>
</feature>
<feature type="transmembrane region" description="Helical" evidence="7">
    <location>
        <begin position="146"/>
        <end position="168"/>
    </location>
</feature>
<comment type="similarity">
    <text evidence="7">Belongs to the binding-protein-dependent transport system permease family.</text>
</comment>
<protein>
    <submittedName>
        <fullName evidence="9">Carbohydrate ABC transporter permease</fullName>
    </submittedName>
</protein>
<dbReference type="SUPFAM" id="SSF161098">
    <property type="entry name" value="MetI-like"/>
    <property type="match status" value="1"/>
</dbReference>
<evidence type="ECO:0000256" key="5">
    <source>
        <dbReference type="ARBA" id="ARBA00022989"/>
    </source>
</evidence>
<dbReference type="InterPro" id="IPR050809">
    <property type="entry name" value="UgpAE/MalFG_permease"/>
</dbReference>
<dbReference type="PANTHER" id="PTHR43227:SF7">
    <property type="entry name" value="ARABINOOLIGOSACCHARIDES TRANSPORT SYSTEM PERMEASE PROTEIN ARAP"/>
    <property type="match status" value="1"/>
</dbReference>
<dbReference type="Proteomes" id="UP001589776">
    <property type="component" value="Unassembled WGS sequence"/>
</dbReference>
<proteinExistence type="inferred from homology"/>
<sequence length="294" mass="33254">MKTLLYDRRVAPYVFVLPFVLSFLIFFAYPVVSTIIMSFQEVLPGQTRFIGFENYKNLWSDSFFTALLNSSRYTFWTIVVLIPLPLLLAVFLNSKRMIWSSFFRSTLFIPSLTSVVVAGTIFRLVFGQLDEAVMNSLRHAVGLPTVNWLASSSLSMFVLIVLASWRFVGVNLIYFLSALQNIPSELYEAAEIDGANTLNKFFRVTLPLLKPVTIYVITISIYGGYSMFTESFMLWSGNRSPNDIGLTMIGLLYREGIEKNNLGLGSAIGIMLLLITMVINVIQLKSFGLFKKEE</sequence>
<dbReference type="PANTHER" id="PTHR43227">
    <property type="entry name" value="BLL4140 PROTEIN"/>
    <property type="match status" value="1"/>
</dbReference>
<dbReference type="Pfam" id="PF00528">
    <property type="entry name" value="BPD_transp_1"/>
    <property type="match status" value="1"/>
</dbReference>
<evidence type="ECO:0000313" key="9">
    <source>
        <dbReference type="EMBL" id="MFC0213651.1"/>
    </source>
</evidence>
<evidence type="ECO:0000256" key="4">
    <source>
        <dbReference type="ARBA" id="ARBA00022692"/>
    </source>
</evidence>
<evidence type="ECO:0000259" key="8">
    <source>
        <dbReference type="PROSITE" id="PS50928"/>
    </source>
</evidence>
<dbReference type="EMBL" id="JBHLWN010000060">
    <property type="protein sequence ID" value="MFC0213651.1"/>
    <property type="molecule type" value="Genomic_DNA"/>
</dbReference>
<evidence type="ECO:0000256" key="1">
    <source>
        <dbReference type="ARBA" id="ARBA00004651"/>
    </source>
</evidence>
<keyword evidence="4 7" id="KW-0812">Transmembrane</keyword>
<dbReference type="RefSeq" id="WP_377470969.1">
    <property type="nucleotide sequence ID" value="NZ_JBHLWN010000060.1"/>
</dbReference>